<accession>A0AAW6U5D6</accession>
<dbReference type="AlphaFoldDB" id="A0AAW6U5D6"/>
<evidence type="ECO:0000259" key="3">
    <source>
        <dbReference type="PROSITE" id="PS51186"/>
    </source>
</evidence>
<gene>
    <name evidence="4" type="ORF">QJ522_19075</name>
</gene>
<dbReference type="PANTHER" id="PTHR43072:SF23">
    <property type="entry name" value="UPF0039 PROTEIN C11D3.02C"/>
    <property type="match status" value="1"/>
</dbReference>
<evidence type="ECO:0000256" key="1">
    <source>
        <dbReference type="ARBA" id="ARBA00022679"/>
    </source>
</evidence>
<organism evidence="4 5">
    <name type="scientific">Anaerobaca lacustris</name>
    <dbReference type="NCBI Taxonomy" id="3044600"/>
    <lineage>
        <taxon>Bacteria</taxon>
        <taxon>Pseudomonadati</taxon>
        <taxon>Planctomycetota</taxon>
        <taxon>Phycisphaerae</taxon>
        <taxon>Sedimentisphaerales</taxon>
        <taxon>Anaerobacaceae</taxon>
        <taxon>Anaerobaca</taxon>
    </lineage>
</organism>
<dbReference type="EC" id="2.3.1.-" evidence="4"/>
<evidence type="ECO:0000313" key="4">
    <source>
        <dbReference type="EMBL" id="MDI6451173.1"/>
    </source>
</evidence>
<dbReference type="SUPFAM" id="SSF55729">
    <property type="entry name" value="Acyl-CoA N-acyltransferases (Nat)"/>
    <property type="match status" value="1"/>
</dbReference>
<evidence type="ECO:0000313" key="5">
    <source>
        <dbReference type="Proteomes" id="UP001431776"/>
    </source>
</evidence>
<dbReference type="Gene3D" id="3.40.630.30">
    <property type="match status" value="1"/>
</dbReference>
<dbReference type="RefSeq" id="WP_349246582.1">
    <property type="nucleotide sequence ID" value="NZ_JASCXX010000029.1"/>
</dbReference>
<dbReference type="PROSITE" id="PS51186">
    <property type="entry name" value="GNAT"/>
    <property type="match status" value="1"/>
</dbReference>
<name>A0AAW6U5D6_9BACT</name>
<dbReference type="Proteomes" id="UP001431776">
    <property type="component" value="Unassembled WGS sequence"/>
</dbReference>
<feature type="domain" description="N-acetyltransferase" evidence="3">
    <location>
        <begin position="3"/>
        <end position="156"/>
    </location>
</feature>
<proteinExistence type="predicted"/>
<keyword evidence="2 4" id="KW-0012">Acyltransferase</keyword>
<keyword evidence="5" id="KW-1185">Reference proteome</keyword>
<evidence type="ECO:0000256" key="2">
    <source>
        <dbReference type="ARBA" id="ARBA00023315"/>
    </source>
</evidence>
<dbReference type="GO" id="GO:0016747">
    <property type="term" value="F:acyltransferase activity, transferring groups other than amino-acyl groups"/>
    <property type="evidence" value="ECO:0007669"/>
    <property type="project" value="InterPro"/>
</dbReference>
<dbReference type="InterPro" id="IPR000182">
    <property type="entry name" value="GNAT_dom"/>
</dbReference>
<protein>
    <submittedName>
        <fullName evidence="4">GNAT family N-acetyltransferase</fullName>
        <ecNumber evidence="4">2.3.1.-</ecNumber>
    </submittedName>
</protein>
<dbReference type="PANTHER" id="PTHR43072">
    <property type="entry name" value="N-ACETYLTRANSFERASE"/>
    <property type="match status" value="1"/>
</dbReference>
<dbReference type="EMBL" id="JASCXX010000029">
    <property type="protein sequence ID" value="MDI6451173.1"/>
    <property type="molecule type" value="Genomic_DNA"/>
</dbReference>
<sequence length="164" mass="18125">MEIAVETMNDSSWPEVVLILREGIATGNATFEDTVPTWEQFDQTHLPNCRLVARSGDVVVGWIALGTVSRRRVYEGVAEVSVYVKASARGRGVGRTLLDAAIGDSERAGIWMLQAGIFPENTASLALHRQCGFRTVGIRERIGRMNGLWRDVVLLERRSRVTGV</sequence>
<keyword evidence="1 4" id="KW-0808">Transferase</keyword>
<comment type="caution">
    <text evidence="4">The sequence shown here is derived from an EMBL/GenBank/DDBJ whole genome shotgun (WGS) entry which is preliminary data.</text>
</comment>
<dbReference type="InterPro" id="IPR016181">
    <property type="entry name" value="Acyl_CoA_acyltransferase"/>
</dbReference>
<dbReference type="CDD" id="cd04301">
    <property type="entry name" value="NAT_SF"/>
    <property type="match status" value="1"/>
</dbReference>
<dbReference type="Pfam" id="PF00583">
    <property type="entry name" value="Acetyltransf_1"/>
    <property type="match status" value="1"/>
</dbReference>
<reference evidence="4" key="1">
    <citation type="submission" date="2023-05" db="EMBL/GenBank/DDBJ databases">
        <title>Anaerotaeda fermentans gen. nov., sp. nov., a novel anaerobic planctomycete of the new family within the order Sedimentisphaerales isolated from Taman Peninsula, Russia.</title>
        <authorList>
            <person name="Khomyakova M.A."/>
            <person name="Merkel A.Y."/>
            <person name="Slobodkin A.I."/>
        </authorList>
    </citation>
    <scope>NUCLEOTIDE SEQUENCE</scope>
    <source>
        <strain evidence="4">M17dextr</strain>
    </source>
</reference>